<dbReference type="Proteomes" id="UP001430193">
    <property type="component" value="Unassembled WGS sequence"/>
</dbReference>
<evidence type="ECO:0000259" key="1">
    <source>
        <dbReference type="Pfam" id="PF02036"/>
    </source>
</evidence>
<dbReference type="SUPFAM" id="SSF55718">
    <property type="entry name" value="SCP-like"/>
    <property type="match status" value="1"/>
</dbReference>
<comment type="caution">
    <text evidence="2">The sequence shown here is derived from an EMBL/GenBank/DDBJ whole genome shotgun (WGS) entry which is preliminary data.</text>
</comment>
<reference evidence="2" key="1">
    <citation type="submission" date="2020-10" db="EMBL/GenBank/DDBJ databases">
        <title>Phylogeny of dyella-like bacteria.</title>
        <authorList>
            <person name="Fu J."/>
        </authorList>
    </citation>
    <scope>NUCLEOTIDE SEQUENCE</scope>
    <source>
        <strain evidence="2">DHON07</strain>
    </source>
</reference>
<accession>A0ABS2KCZ5</accession>
<proteinExistence type="predicted"/>
<evidence type="ECO:0000313" key="2">
    <source>
        <dbReference type="EMBL" id="MBM7129046.1"/>
    </source>
</evidence>
<gene>
    <name evidence="2" type="ORF">ISS99_05890</name>
</gene>
<evidence type="ECO:0000313" key="3">
    <source>
        <dbReference type="Proteomes" id="UP001430193"/>
    </source>
</evidence>
<sequence>MTERVKIAVGNDAGLGKTLKFDLRGEGFILIDGSSVTNEDKPADLTLSATIDDLRAIGQGRLAPMAAVMTGRLGLSSMSVAMGLRSKMQELFVKMR</sequence>
<keyword evidence="3" id="KW-1185">Reference proteome</keyword>
<protein>
    <submittedName>
        <fullName evidence="2">SCP2 sterol-binding domain-containing protein</fullName>
    </submittedName>
</protein>
<dbReference type="InterPro" id="IPR003033">
    <property type="entry name" value="SCP2_sterol-bd_dom"/>
</dbReference>
<feature type="domain" description="SCP2" evidence="1">
    <location>
        <begin position="16"/>
        <end position="83"/>
    </location>
</feature>
<dbReference type="EMBL" id="JADIKF010000036">
    <property type="protein sequence ID" value="MBM7129046.1"/>
    <property type="molecule type" value="Genomic_DNA"/>
</dbReference>
<organism evidence="2 3">
    <name type="scientific">Dyella mobilis</name>
    <dbReference type="NCBI Taxonomy" id="1849582"/>
    <lineage>
        <taxon>Bacteria</taxon>
        <taxon>Pseudomonadati</taxon>
        <taxon>Pseudomonadota</taxon>
        <taxon>Gammaproteobacteria</taxon>
        <taxon>Lysobacterales</taxon>
        <taxon>Rhodanobacteraceae</taxon>
        <taxon>Dyella</taxon>
    </lineage>
</organism>
<name>A0ABS2KCZ5_9GAMM</name>
<dbReference type="Pfam" id="PF02036">
    <property type="entry name" value="SCP2"/>
    <property type="match status" value="1"/>
</dbReference>
<dbReference type="Gene3D" id="3.30.1050.10">
    <property type="entry name" value="SCP2 sterol-binding domain"/>
    <property type="match status" value="1"/>
</dbReference>
<dbReference type="InterPro" id="IPR036527">
    <property type="entry name" value="SCP2_sterol-bd_dom_sf"/>
</dbReference>